<feature type="region of interest" description="Disordered" evidence="5">
    <location>
        <begin position="227"/>
        <end position="272"/>
    </location>
</feature>
<proteinExistence type="predicted"/>
<gene>
    <name evidence="7" type="ORF">PTTG_06547</name>
</gene>
<dbReference type="InterPro" id="IPR007271">
    <property type="entry name" value="Nuc_sug_transpt"/>
</dbReference>
<evidence type="ECO:0000313" key="7">
    <source>
        <dbReference type="EMBL" id="OAV90686.1"/>
    </source>
</evidence>
<dbReference type="OrthoDB" id="408493at2759"/>
<reference evidence="8" key="4">
    <citation type="submission" date="2025-05" db="UniProtKB">
        <authorList>
            <consortium name="EnsemblFungi"/>
        </authorList>
    </citation>
    <scope>IDENTIFICATION</scope>
    <source>
        <strain evidence="8">isolate 1-1 / race 1 (BBBD)</strain>
    </source>
</reference>
<dbReference type="PANTHER" id="PTHR10231">
    <property type="entry name" value="NUCLEOTIDE-SUGAR TRANSMEMBRANE TRANSPORTER"/>
    <property type="match status" value="1"/>
</dbReference>
<dbReference type="STRING" id="630390.A0A180GD71"/>
<feature type="transmembrane region" description="Helical" evidence="6">
    <location>
        <begin position="382"/>
        <end position="401"/>
    </location>
</feature>
<reference evidence="7" key="2">
    <citation type="submission" date="2016-05" db="EMBL/GenBank/DDBJ databases">
        <title>Comparative analysis highlights variable genome content of wheat rusts and divergence of the mating loci.</title>
        <authorList>
            <person name="Cuomo C.A."/>
            <person name="Bakkeren G."/>
            <person name="Szabo L."/>
            <person name="Khalil H."/>
            <person name="Joly D."/>
            <person name="Goldberg J."/>
            <person name="Young S."/>
            <person name="Zeng Q."/>
            <person name="Fellers J."/>
        </authorList>
    </citation>
    <scope>NUCLEOTIDE SEQUENCE [LARGE SCALE GENOMIC DNA]</scope>
    <source>
        <strain evidence="7">1-1 BBBD Race 1</strain>
    </source>
</reference>
<evidence type="ECO:0000256" key="2">
    <source>
        <dbReference type="ARBA" id="ARBA00022692"/>
    </source>
</evidence>
<reference evidence="8 9" key="3">
    <citation type="journal article" date="2017" name="G3 (Bethesda)">
        <title>Comparative analysis highlights variable genome content of wheat rusts and divergence of the mating loci.</title>
        <authorList>
            <person name="Cuomo C.A."/>
            <person name="Bakkeren G."/>
            <person name="Khalil H.B."/>
            <person name="Panwar V."/>
            <person name="Joly D."/>
            <person name="Linning R."/>
            <person name="Sakthikumar S."/>
            <person name="Song X."/>
            <person name="Adiconis X."/>
            <person name="Fan L."/>
            <person name="Goldberg J.M."/>
            <person name="Levin J.Z."/>
            <person name="Young S."/>
            <person name="Zeng Q."/>
            <person name="Anikster Y."/>
            <person name="Bruce M."/>
            <person name="Wang M."/>
            <person name="Yin C."/>
            <person name="McCallum B."/>
            <person name="Szabo L.J."/>
            <person name="Hulbert S."/>
            <person name="Chen X."/>
            <person name="Fellers J.P."/>
        </authorList>
    </citation>
    <scope>NUCLEOTIDE SEQUENCE</scope>
    <source>
        <strain evidence="9">Isolate 1-1 / race 1 (BBBD)</strain>
        <strain evidence="8">isolate 1-1 / race 1 (BBBD)</strain>
    </source>
</reference>
<evidence type="ECO:0000313" key="8">
    <source>
        <dbReference type="EnsemblFungi" id="PTTG_06547-t43_1-p1"/>
    </source>
</evidence>
<feature type="transmembrane region" description="Helical" evidence="6">
    <location>
        <begin position="331"/>
        <end position="351"/>
    </location>
</feature>
<evidence type="ECO:0000256" key="1">
    <source>
        <dbReference type="ARBA" id="ARBA00004141"/>
    </source>
</evidence>
<evidence type="ECO:0008006" key="10">
    <source>
        <dbReference type="Google" id="ProtNLM"/>
    </source>
</evidence>
<keyword evidence="3 6" id="KW-1133">Transmembrane helix</keyword>
<keyword evidence="2 6" id="KW-0812">Transmembrane</keyword>
<dbReference type="EMBL" id="ADAS02000096">
    <property type="protein sequence ID" value="OAV90686.1"/>
    <property type="molecule type" value="Genomic_DNA"/>
</dbReference>
<dbReference type="EnsemblFungi" id="PTTG_06547-t43_1">
    <property type="protein sequence ID" value="PTTG_06547-t43_1-p1"/>
    <property type="gene ID" value="PTTG_06547"/>
</dbReference>
<reference evidence="7" key="1">
    <citation type="submission" date="2009-11" db="EMBL/GenBank/DDBJ databases">
        <authorList>
            <consortium name="The Broad Institute Genome Sequencing Platform"/>
            <person name="Ward D."/>
            <person name="Feldgarden M."/>
            <person name="Earl A."/>
            <person name="Young S.K."/>
            <person name="Zeng Q."/>
            <person name="Koehrsen M."/>
            <person name="Alvarado L."/>
            <person name="Berlin A."/>
            <person name="Bochicchio J."/>
            <person name="Borenstein D."/>
            <person name="Chapman S.B."/>
            <person name="Chen Z."/>
            <person name="Engels R."/>
            <person name="Freedman E."/>
            <person name="Gellesch M."/>
            <person name="Goldberg J."/>
            <person name="Griggs A."/>
            <person name="Gujja S."/>
            <person name="Heilman E."/>
            <person name="Heiman D."/>
            <person name="Hepburn T."/>
            <person name="Howarth C."/>
            <person name="Jen D."/>
            <person name="Larson L."/>
            <person name="Lewis B."/>
            <person name="Mehta T."/>
            <person name="Park D."/>
            <person name="Pearson M."/>
            <person name="Roberts A."/>
            <person name="Saif S."/>
            <person name="Shea T."/>
            <person name="Shenoy N."/>
            <person name="Sisk P."/>
            <person name="Stolte C."/>
            <person name="Sykes S."/>
            <person name="Thomson T."/>
            <person name="Walk T."/>
            <person name="White J."/>
            <person name="Yandava C."/>
            <person name="Izard J."/>
            <person name="Baranova O.V."/>
            <person name="Blanton J.M."/>
            <person name="Tanner A.C."/>
            <person name="Dewhirst F.E."/>
            <person name="Haas B."/>
            <person name="Nusbaum C."/>
            <person name="Birren B."/>
        </authorList>
    </citation>
    <scope>NUCLEOTIDE SEQUENCE [LARGE SCALE GENOMIC DNA]</scope>
    <source>
        <strain evidence="7">1-1 BBBD Race 1</strain>
    </source>
</reference>
<evidence type="ECO:0000256" key="6">
    <source>
        <dbReference type="SAM" id="Phobius"/>
    </source>
</evidence>
<accession>A0A180GD71</accession>
<protein>
    <recommendedName>
        <fullName evidence="10">UDP-galactose transporter</fullName>
    </recommendedName>
</protein>
<sequence length="405" mass="45060">MKTGSFLSHPSLSFALLVLHQSSVSLVKHSRTPPSPRNDGLRETDHLYNPATAIFLTEALKALISLVILLIQSPPARSHRNQPLTRLRHLAFLALQPQHVHQVLEMSIPALLYTLQNHLLYISLAELDTPIYLITSQLKILTTALSSVVICQKVLVSQQWICLCVLALGVMMVQFEPIEATTGDRRRLFIPRPNHLKGIVALVLSSLASALAGSWFERSLQLKRSTLQKPRPLTAPGRTSDDDEDKDLKGRTKKSGSDILPPNEPRRDATKEPNLWAKNLQLSVPSLAISYLMIYLEPHSRRHTRAHGFFHGFLPSADPHPSHSFSFGQLGVVWLIVIYHSLGGLLVSIIVKQSGSLVKNFATCFSIVLSVLVSSYSNQTRLGFNFYLGSLLVLISIKTFTSFSY</sequence>
<dbReference type="GO" id="GO:0000139">
    <property type="term" value="C:Golgi membrane"/>
    <property type="evidence" value="ECO:0007669"/>
    <property type="project" value="InterPro"/>
</dbReference>
<evidence type="ECO:0000256" key="5">
    <source>
        <dbReference type="SAM" id="MobiDB-lite"/>
    </source>
</evidence>
<evidence type="ECO:0000256" key="4">
    <source>
        <dbReference type="ARBA" id="ARBA00023136"/>
    </source>
</evidence>
<keyword evidence="9" id="KW-1185">Reference proteome</keyword>
<evidence type="ECO:0000313" key="9">
    <source>
        <dbReference type="Proteomes" id="UP000005240"/>
    </source>
</evidence>
<organism evidence="7">
    <name type="scientific">Puccinia triticina (isolate 1-1 / race 1 (BBBD))</name>
    <name type="common">Brown leaf rust fungus</name>
    <dbReference type="NCBI Taxonomy" id="630390"/>
    <lineage>
        <taxon>Eukaryota</taxon>
        <taxon>Fungi</taxon>
        <taxon>Dikarya</taxon>
        <taxon>Basidiomycota</taxon>
        <taxon>Pucciniomycotina</taxon>
        <taxon>Pucciniomycetes</taxon>
        <taxon>Pucciniales</taxon>
        <taxon>Pucciniaceae</taxon>
        <taxon>Puccinia</taxon>
    </lineage>
</organism>
<comment type="subcellular location">
    <subcellularLocation>
        <location evidence="1">Membrane</location>
        <topology evidence="1">Multi-pass membrane protein</topology>
    </subcellularLocation>
</comment>
<evidence type="ECO:0000256" key="3">
    <source>
        <dbReference type="ARBA" id="ARBA00022989"/>
    </source>
</evidence>
<dbReference type="VEuPathDB" id="FungiDB:PTTG_06547"/>
<keyword evidence="4 6" id="KW-0472">Membrane</keyword>
<dbReference type="GO" id="GO:0015165">
    <property type="term" value="F:pyrimidine nucleotide-sugar transmembrane transporter activity"/>
    <property type="evidence" value="ECO:0007669"/>
    <property type="project" value="InterPro"/>
</dbReference>
<dbReference type="Proteomes" id="UP000005240">
    <property type="component" value="Unassembled WGS sequence"/>
</dbReference>
<name>A0A180GD71_PUCT1</name>
<dbReference type="Pfam" id="PF04142">
    <property type="entry name" value="Nuc_sug_transp"/>
    <property type="match status" value="2"/>
</dbReference>
<dbReference type="AlphaFoldDB" id="A0A180GD71"/>